<gene>
    <name evidence="2" type="ORF">ASIM_LOCUS3864</name>
</gene>
<keyword evidence="3" id="KW-1185">Reference proteome</keyword>
<sequence length="56" mass="6572">MVSITTMCSLRRRNQHRISFLLTKMKNTIVVIWLVVEPVYWNVHPIHLSTSTMDSS</sequence>
<keyword evidence="1" id="KW-0472">Membrane</keyword>
<name>A0A3P6PNU9_ANISI</name>
<evidence type="ECO:0000256" key="1">
    <source>
        <dbReference type="SAM" id="Phobius"/>
    </source>
</evidence>
<dbReference type="EMBL" id="UYRR01006319">
    <property type="protein sequence ID" value="VDK22524.1"/>
    <property type="molecule type" value="Genomic_DNA"/>
</dbReference>
<dbReference type="AlphaFoldDB" id="A0A3P6PNU9"/>
<feature type="transmembrane region" description="Helical" evidence="1">
    <location>
        <begin position="21"/>
        <end position="41"/>
    </location>
</feature>
<evidence type="ECO:0000313" key="3">
    <source>
        <dbReference type="Proteomes" id="UP000267096"/>
    </source>
</evidence>
<keyword evidence="1" id="KW-0812">Transmembrane</keyword>
<keyword evidence="1" id="KW-1133">Transmembrane helix</keyword>
<dbReference type="Proteomes" id="UP000267096">
    <property type="component" value="Unassembled WGS sequence"/>
</dbReference>
<proteinExistence type="predicted"/>
<accession>A0A3P6PNU9</accession>
<reference evidence="2 3" key="1">
    <citation type="submission" date="2018-11" db="EMBL/GenBank/DDBJ databases">
        <authorList>
            <consortium name="Pathogen Informatics"/>
        </authorList>
    </citation>
    <scope>NUCLEOTIDE SEQUENCE [LARGE SCALE GENOMIC DNA]</scope>
</reference>
<evidence type="ECO:0000313" key="2">
    <source>
        <dbReference type="EMBL" id="VDK22524.1"/>
    </source>
</evidence>
<protein>
    <submittedName>
        <fullName evidence="2">Uncharacterized protein</fullName>
    </submittedName>
</protein>
<organism evidence="2 3">
    <name type="scientific">Anisakis simplex</name>
    <name type="common">Herring worm</name>
    <dbReference type="NCBI Taxonomy" id="6269"/>
    <lineage>
        <taxon>Eukaryota</taxon>
        <taxon>Metazoa</taxon>
        <taxon>Ecdysozoa</taxon>
        <taxon>Nematoda</taxon>
        <taxon>Chromadorea</taxon>
        <taxon>Rhabditida</taxon>
        <taxon>Spirurina</taxon>
        <taxon>Ascaridomorpha</taxon>
        <taxon>Ascaridoidea</taxon>
        <taxon>Anisakidae</taxon>
        <taxon>Anisakis</taxon>
        <taxon>Anisakis simplex complex</taxon>
    </lineage>
</organism>